<dbReference type="Pfam" id="PF22924">
    <property type="entry name" value="ACOX_C_alpha1"/>
    <property type="match status" value="1"/>
</dbReference>
<dbReference type="Gene3D" id="2.40.110.10">
    <property type="entry name" value="Butyryl-CoA Dehydrogenase, subunit A, domain 2"/>
    <property type="match status" value="1"/>
</dbReference>
<dbReference type="SUPFAM" id="SSF56645">
    <property type="entry name" value="Acyl-CoA dehydrogenase NM domain-like"/>
    <property type="match status" value="1"/>
</dbReference>
<sequence>MFPTHEVAKSKLFQLHSEGLPMHERATLAYKRAKAIAQAYGSVRLHIFCVYAYIVPTGLTARDLLQLSPRFWQLHTDPIWAVDGAAGTLCTLQYNCCAGTIALHATGRSDLLSVLDKVLSFEISGQFCLTEIGHGLDVIHMETTCTFMADGTYELNTPCERAAKYMPPTAPCGYPCVAVVFARAIYGQEDRGIKPFLVSIHNGHIMNTGVVCKLLPQRGGSRPVNHSLTYFHRVRLPATALLGSDEKPRDPRLAFLNNIQRVAVGTIAIGSLGVPALRVSSYIAARYSMRRIVEDAKGHKQPIMSFRTQKVPILNALAQSFAMKSLHDFAVKIFVNPTTDQRVRHGIASVLKTVMIQHAQTAHLTLGDRCGAQGLFEVNQLTGMFADMRGTAIAEGDLLAISIRLASELLLGRYSVPPIINEDGLLAKREIGLFKELRCHLATMDDHRSEKFDRLIIPHCQPLIEAIGHRMAFEAAKNDGVEPYILDVYVTSCMKLDPAWYLENLSISRATQMEMADTAIDAFVPHATKIFEDRTEELSPYITAPIISDEQWNSYVSSLETFGQPQTFEVKPKEEEKGAAGVMGIDELPVTRQVRMH</sequence>
<dbReference type="InterPro" id="IPR012258">
    <property type="entry name" value="Acyl-CoA_oxidase"/>
</dbReference>
<dbReference type="GO" id="GO:0071949">
    <property type="term" value="F:FAD binding"/>
    <property type="evidence" value="ECO:0007669"/>
    <property type="project" value="InterPro"/>
</dbReference>
<dbReference type="OrthoDB" id="538336at2759"/>
<dbReference type="GO" id="GO:0005504">
    <property type="term" value="F:fatty acid binding"/>
    <property type="evidence" value="ECO:0007669"/>
    <property type="project" value="TreeGrafter"/>
</dbReference>
<reference evidence="3" key="2">
    <citation type="submission" date="2015-01" db="EMBL/GenBank/DDBJ databases">
        <title>Evolutionary Origins and Diversification of the Mycorrhizal Mutualists.</title>
        <authorList>
            <consortium name="DOE Joint Genome Institute"/>
            <consortium name="Mycorrhizal Genomics Consortium"/>
            <person name="Kohler A."/>
            <person name="Kuo A."/>
            <person name="Nagy L.G."/>
            <person name="Floudas D."/>
            <person name="Copeland A."/>
            <person name="Barry K.W."/>
            <person name="Cichocki N."/>
            <person name="Veneault-Fourrey C."/>
            <person name="LaButti K."/>
            <person name="Lindquist E.A."/>
            <person name="Lipzen A."/>
            <person name="Lundell T."/>
            <person name="Morin E."/>
            <person name="Murat C."/>
            <person name="Riley R."/>
            <person name="Ohm R."/>
            <person name="Sun H."/>
            <person name="Tunlid A."/>
            <person name="Henrissat B."/>
            <person name="Grigoriev I.V."/>
            <person name="Hibbett D.S."/>
            <person name="Martin F."/>
        </authorList>
    </citation>
    <scope>NUCLEOTIDE SEQUENCE [LARGE SCALE GENOMIC DNA]</scope>
    <source>
        <strain evidence="3">F 1598</strain>
    </source>
</reference>
<dbReference type="GO" id="GO:0005777">
    <property type="term" value="C:peroxisome"/>
    <property type="evidence" value="ECO:0007669"/>
    <property type="project" value="InterPro"/>
</dbReference>
<name>A0A0C3BBN2_PILCF</name>
<dbReference type="HOGENOM" id="CLU_028041_1_0_1"/>
<gene>
    <name evidence="2" type="ORF">PILCRDRAFT_88059</name>
</gene>
<dbReference type="PANTHER" id="PTHR10909">
    <property type="entry name" value="ELECTRON TRANSPORT OXIDOREDUCTASE"/>
    <property type="match status" value="1"/>
</dbReference>
<dbReference type="SUPFAM" id="SSF47203">
    <property type="entry name" value="Acyl-CoA dehydrogenase C-terminal domain-like"/>
    <property type="match status" value="1"/>
</dbReference>
<accession>A0A0C3BBN2</accession>
<dbReference type="STRING" id="765440.A0A0C3BBN2"/>
<keyword evidence="3" id="KW-1185">Reference proteome</keyword>
<evidence type="ECO:0000259" key="1">
    <source>
        <dbReference type="Pfam" id="PF22924"/>
    </source>
</evidence>
<reference evidence="2 3" key="1">
    <citation type="submission" date="2014-04" db="EMBL/GenBank/DDBJ databases">
        <authorList>
            <consortium name="DOE Joint Genome Institute"/>
            <person name="Kuo A."/>
            <person name="Tarkka M."/>
            <person name="Buscot F."/>
            <person name="Kohler A."/>
            <person name="Nagy L.G."/>
            <person name="Floudas D."/>
            <person name="Copeland A."/>
            <person name="Barry K.W."/>
            <person name="Cichocki N."/>
            <person name="Veneault-Fourrey C."/>
            <person name="LaButti K."/>
            <person name="Lindquist E.A."/>
            <person name="Lipzen A."/>
            <person name="Lundell T."/>
            <person name="Morin E."/>
            <person name="Murat C."/>
            <person name="Sun H."/>
            <person name="Tunlid A."/>
            <person name="Henrissat B."/>
            <person name="Grigoriev I.V."/>
            <person name="Hibbett D.S."/>
            <person name="Martin F."/>
            <person name="Nordberg H.P."/>
            <person name="Cantor M.N."/>
            <person name="Hua S.X."/>
        </authorList>
    </citation>
    <scope>NUCLEOTIDE SEQUENCE [LARGE SCALE GENOMIC DNA]</scope>
    <source>
        <strain evidence="2 3">F 1598</strain>
    </source>
</reference>
<dbReference type="PANTHER" id="PTHR10909:SF382">
    <property type="entry name" value="ACYL-COENZYME A OXIDASE"/>
    <property type="match status" value="1"/>
</dbReference>
<dbReference type="InterPro" id="IPR009100">
    <property type="entry name" value="AcylCoA_DH/oxidase_NM_dom_sf"/>
</dbReference>
<dbReference type="GO" id="GO:0003997">
    <property type="term" value="F:acyl-CoA oxidase activity"/>
    <property type="evidence" value="ECO:0007669"/>
    <property type="project" value="InterPro"/>
</dbReference>
<feature type="domain" description="Acyl-CoA oxidase C-alpha1" evidence="1">
    <location>
        <begin position="277"/>
        <end position="408"/>
    </location>
</feature>
<dbReference type="AlphaFoldDB" id="A0A0C3BBN2"/>
<dbReference type="GO" id="GO:0055088">
    <property type="term" value="P:lipid homeostasis"/>
    <property type="evidence" value="ECO:0007669"/>
    <property type="project" value="TreeGrafter"/>
</dbReference>
<organism evidence="2 3">
    <name type="scientific">Piloderma croceum (strain F 1598)</name>
    <dbReference type="NCBI Taxonomy" id="765440"/>
    <lineage>
        <taxon>Eukaryota</taxon>
        <taxon>Fungi</taxon>
        <taxon>Dikarya</taxon>
        <taxon>Basidiomycota</taxon>
        <taxon>Agaricomycotina</taxon>
        <taxon>Agaricomycetes</taxon>
        <taxon>Agaricomycetidae</taxon>
        <taxon>Atheliales</taxon>
        <taxon>Atheliaceae</taxon>
        <taxon>Piloderma</taxon>
    </lineage>
</organism>
<dbReference type="InParanoid" id="A0A0C3BBN2"/>
<proteinExistence type="predicted"/>
<dbReference type="InterPro" id="IPR036250">
    <property type="entry name" value="AcylCo_DH-like_C"/>
</dbReference>
<dbReference type="InterPro" id="IPR046373">
    <property type="entry name" value="Acyl-CoA_Oxase/DH_mid-dom_sf"/>
</dbReference>
<dbReference type="Proteomes" id="UP000054166">
    <property type="component" value="Unassembled WGS sequence"/>
</dbReference>
<evidence type="ECO:0000313" key="2">
    <source>
        <dbReference type="EMBL" id="KIM83688.1"/>
    </source>
</evidence>
<evidence type="ECO:0000313" key="3">
    <source>
        <dbReference type="Proteomes" id="UP000054166"/>
    </source>
</evidence>
<dbReference type="Gene3D" id="1.20.140.10">
    <property type="entry name" value="Butyryl-CoA Dehydrogenase, subunit A, domain 3"/>
    <property type="match status" value="1"/>
</dbReference>
<dbReference type="InterPro" id="IPR055060">
    <property type="entry name" value="ACOX_C_alpha1"/>
</dbReference>
<protein>
    <recommendedName>
        <fullName evidence="1">Acyl-CoA oxidase C-alpha1 domain-containing protein</fullName>
    </recommendedName>
</protein>
<dbReference type="EMBL" id="KN832990">
    <property type="protein sequence ID" value="KIM83688.1"/>
    <property type="molecule type" value="Genomic_DNA"/>
</dbReference>
<dbReference type="GO" id="GO:0033540">
    <property type="term" value="P:fatty acid beta-oxidation using acyl-CoA oxidase"/>
    <property type="evidence" value="ECO:0007669"/>
    <property type="project" value="TreeGrafter"/>
</dbReference>